<reference evidence="1 2" key="1">
    <citation type="journal article" date="2019" name="Sci. Rep.">
        <title>Orb-weaving spider Araneus ventricosus genome elucidates the spidroin gene catalogue.</title>
        <authorList>
            <person name="Kono N."/>
            <person name="Nakamura H."/>
            <person name="Ohtoshi R."/>
            <person name="Moran D.A.P."/>
            <person name="Shinohara A."/>
            <person name="Yoshida Y."/>
            <person name="Fujiwara M."/>
            <person name="Mori M."/>
            <person name="Tomita M."/>
            <person name="Arakawa K."/>
        </authorList>
    </citation>
    <scope>NUCLEOTIDE SEQUENCE [LARGE SCALE GENOMIC DNA]</scope>
</reference>
<gene>
    <name evidence="1" type="primary">SETMAR_4</name>
    <name evidence="1" type="ORF">AVEN_65304_1</name>
</gene>
<dbReference type="OrthoDB" id="6433921at2759"/>
<protein>
    <submittedName>
        <fullName evidence="1">Histone-lysine N-methyltransferase SETMAR</fullName>
    </submittedName>
</protein>
<dbReference type="InterPro" id="IPR036397">
    <property type="entry name" value="RNaseH_sf"/>
</dbReference>
<organism evidence="1 2">
    <name type="scientific">Araneus ventricosus</name>
    <name type="common">Orbweaver spider</name>
    <name type="synonym">Epeira ventricosa</name>
    <dbReference type="NCBI Taxonomy" id="182803"/>
    <lineage>
        <taxon>Eukaryota</taxon>
        <taxon>Metazoa</taxon>
        <taxon>Ecdysozoa</taxon>
        <taxon>Arthropoda</taxon>
        <taxon>Chelicerata</taxon>
        <taxon>Arachnida</taxon>
        <taxon>Araneae</taxon>
        <taxon>Araneomorphae</taxon>
        <taxon>Entelegynae</taxon>
        <taxon>Araneoidea</taxon>
        <taxon>Araneidae</taxon>
        <taxon>Araneus</taxon>
    </lineage>
</organism>
<dbReference type="GO" id="GO:0035861">
    <property type="term" value="C:site of double-strand break"/>
    <property type="evidence" value="ECO:0007669"/>
    <property type="project" value="TreeGrafter"/>
</dbReference>
<keyword evidence="1" id="KW-0808">Transferase</keyword>
<dbReference type="GO" id="GO:0031297">
    <property type="term" value="P:replication fork processing"/>
    <property type="evidence" value="ECO:0007669"/>
    <property type="project" value="TreeGrafter"/>
</dbReference>
<dbReference type="GO" id="GO:0032259">
    <property type="term" value="P:methylation"/>
    <property type="evidence" value="ECO:0007669"/>
    <property type="project" value="UniProtKB-KW"/>
</dbReference>
<dbReference type="GO" id="GO:0000793">
    <property type="term" value="C:condensed chromosome"/>
    <property type="evidence" value="ECO:0007669"/>
    <property type="project" value="TreeGrafter"/>
</dbReference>
<dbReference type="PANTHER" id="PTHR46060:SF2">
    <property type="entry name" value="HISTONE-LYSINE N-METHYLTRANSFERASE SETMAR"/>
    <property type="match status" value="1"/>
</dbReference>
<dbReference type="GO" id="GO:0003690">
    <property type="term" value="F:double-stranded DNA binding"/>
    <property type="evidence" value="ECO:0007669"/>
    <property type="project" value="TreeGrafter"/>
</dbReference>
<evidence type="ECO:0000313" key="2">
    <source>
        <dbReference type="Proteomes" id="UP000499080"/>
    </source>
</evidence>
<keyword evidence="2" id="KW-1185">Reference proteome</keyword>
<dbReference type="Gene3D" id="3.30.420.10">
    <property type="entry name" value="Ribonuclease H-like superfamily/Ribonuclease H"/>
    <property type="match status" value="1"/>
</dbReference>
<keyword evidence="1" id="KW-0489">Methyltransferase</keyword>
<dbReference type="GO" id="GO:0000729">
    <property type="term" value="P:DNA double-strand break processing"/>
    <property type="evidence" value="ECO:0007669"/>
    <property type="project" value="TreeGrafter"/>
</dbReference>
<dbReference type="GO" id="GO:0042800">
    <property type="term" value="F:histone H3K4 methyltransferase activity"/>
    <property type="evidence" value="ECO:0007669"/>
    <property type="project" value="TreeGrafter"/>
</dbReference>
<dbReference type="GO" id="GO:0015074">
    <property type="term" value="P:DNA integration"/>
    <property type="evidence" value="ECO:0007669"/>
    <property type="project" value="TreeGrafter"/>
</dbReference>
<evidence type="ECO:0000313" key="1">
    <source>
        <dbReference type="EMBL" id="GBL78759.1"/>
    </source>
</evidence>
<dbReference type="GO" id="GO:0044547">
    <property type="term" value="F:DNA topoisomerase binding"/>
    <property type="evidence" value="ECO:0007669"/>
    <property type="project" value="TreeGrafter"/>
</dbReference>
<dbReference type="GO" id="GO:0006303">
    <property type="term" value="P:double-strand break repair via nonhomologous end joining"/>
    <property type="evidence" value="ECO:0007669"/>
    <property type="project" value="TreeGrafter"/>
</dbReference>
<accession>A0A4Y2AHJ4</accession>
<dbReference type="Proteomes" id="UP000499080">
    <property type="component" value="Unassembled WGS sequence"/>
</dbReference>
<dbReference type="GO" id="GO:0003697">
    <property type="term" value="F:single-stranded DNA binding"/>
    <property type="evidence" value="ECO:0007669"/>
    <property type="project" value="TreeGrafter"/>
</dbReference>
<dbReference type="EMBL" id="BGPR01000016">
    <property type="protein sequence ID" value="GBL78759.1"/>
    <property type="molecule type" value="Genomic_DNA"/>
</dbReference>
<dbReference type="AlphaFoldDB" id="A0A4Y2AHJ4"/>
<sequence length="95" mass="11445">MNRKLQHMRLALVNKKGLILLHNNARPHVVQMTLQKLNKLGYETLPHRPYSPDLSPTEYHFLKHLCQFMKEKFFNNQSAVENDFREFIYSRTLEF</sequence>
<dbReference type="GO" id="GO:0005634">
    <property type="term" value="C:nucleus"/>
    <property type="evidence" value="ECO:0007669"/>
    <property type="project" value="TreeGrafter"/>
</dbReference>
<comment type="caution">
    <text evidence="1">The sequence shown here is derived from an EMBL/GenBank/DDBJ whole genome shotgun (WGS) entry which is preliminary data.</text>
</comment>
<dbReference type="GO" id="GO:0044774">
    <property type="term" value="P:mitotic DNA integrity checkpoint signaling"/>
    <property type="evidence" value="ECO:0007669"/>
    <property type="project" value="TreeGrafter"/>
</dbReference>
<dbReference type="GO" id="GO:0000014">
    <property type="term" value="F:single-stranded DNA endodeoxyribonuclease activity"/>
    <property type="evidence" value="ECO:0007669"/>
    <property type="project" value="TreeGrafter"/>
</dbReference>
<dbReference type="PANTHER" id="PTHR46060">
    <property type="entry name" value="MARINER MOS1 TRANSPOSASE-LIKE PROTEIN"/>
    <property type="match status" value="1"/>
</dbReference>
<dbReference type="InterPro" id="IPR052709">
    <property type="entry name" value="Transposase-MT_Hybrid"/>
</dbReference>
<name>A0A4Y2AHJ4_ARAVE</name>
<proteinExistence type="predicted"/>
<dbReference type="GO" id="GO:0046975">
    <property type="term" value="F:histone H3K36 methyltransferase activity"/>
    <property type="evidence" value="ECO:0007669"/>
    <property type="project" value="TreeGrafter"/>
</dbReference>